<evidence type="ECO:0000313" key="1">
    <source>
        <dbReference type="EMBL" id="CAA9463117.1"/>
    </source>
</evidence>
<organism evidence="1">
    <name type="scientific">uncultured Solirubrobacteraceae bacterium</name>
    <dbReference type="NCBI Taxonomy" id="1162706"/>
    <lineage>
        <taxon>Bacteria</taxon>
        <taxon>Bacillati</taxon>
        <taxon>Actinomycetota</taxon>
        <taxon>Thermoleophilia</taxon>
        <taxon>Solirubrobacterales</taxon>
        <taxon>Solirubrobacteraceae</taxon>
        <taxon>environmental samples</taxon>
    </lineage>
</organism>
<dbReference type="AlphaFoldDB" id="A0A6J4R9V7"/>
<proteinExistence type="predicted"/>
<feature type="non-terminal residue" evidence="1">
    <location>
        <position position="139"/>
    </location>
</feature>
<gene>
    <name evidence="1" type="ORF">AVDCRST_MAG38-369</name>
</gene>
<protein>
    <submittedName>
        <fullName evidence="1">Uncharacterized protein</fullName>
    </submittedName>
</protein>
<accession>A0A6J4R9V7</accession>
<reference evidence="1" key="1">
    <citation type="submission" date="2020-02" db="EMBL/GenBank/DDBJ databases">
        <authorList>
            <person name="Meier V. D."/>
        </authorList>
    </citation>
    <scope>NUCLEOTIDE SEQUENCE</scope>
    <source>
        <strain evidence="1">AVDCRST_MAG38</strain>
    </source>
</reference>
<dbReference type="EMBL" id="CADCVJ010000022">
    <property type="protein sequence ID" value="CAA9463117.1"/>
    <property type="molecule type" value="Genomic_DNA"/>
</dbReference>
<sequence>MNASPALDAALDALHDAPLEAFVDERKRLARELRGGGDRTGAAELAKARKPSAAACALNRAARDTPDLVSEWLTVSADLREASARPAQAGAGLRAAIAAHRSTTSRLMESIRERARPGDRPLSEDMVDRVRNLLQAATI</sequence>
<name>A0A6J4R9V7_9ACTN</name>